<keyword evidence="3" id="KW-1185">Reference proteome</keyword>
<feature type="transmembrane region" description="Helical" evidence="1">
    <location>
        <begin position="61"/>
        <end position="82"/>
    </location>
</feature>
<dbReference type="EMBL" id="CP094298">
    <property type="protein sequence ID" value="UNZ02191.1"/>
    <property type="molecule type" value="Genomic_DNA"/>
</dbReference>
<feature type="transmembrane region" description="Helical" evidence="1">
    <location>
        <begin position="94"/>
        <end position="113"/>
    </location>
</feature>
<accession>A0ABY3YX37</accession>
<evidence type="ECO:0000313" key="2">
    <source>
        <dbReference type="EMBL" id="UNZ02191.1"/>
    </source>
</evidence>
<keyword evidence="1" id="KW-0472">Membrane</keyword>
<dbReference type="Proteomes" id="UP000829494">
    <property type="component" value="Chromosome"/>
</dbReference>
<organism evidence="2 3">
    <name type="scientific">Streptomyces rimosus subsp. rimosus</name>
    <dbReference type="NCBI Taxonomy" id="132474"/>
    <lineage>
        <taxon>Bacteria</taxon>
        <taxon>Bacillati</taxon>
        <taxon>Actinomycetota</taxon>
        <taxon>Actinomycetes</taxon>
        <taxon>Kitasatosporales</taxon>
        <taxon>Streptomycetaceae</taxon>
        <taxon>Streptomyces</taxon>
    </lineage>
</organism>
<name>A0ABY3YX37_STRRM</name>
<protein>
    <recommendedName>
        <fullName evidence="4">Integral membrane protein</fullName>
    </recommendedName>
</protein>
<gene>
    <name evidence="2" type="ORF">SRIMR7_08545</name>
</gene>
<dbReference type="GeneID" id="66858723"/>
<dbReference type="RefSeq" id="WP_003985408.1">
    <property type="nucleotide sequence ID" value="NZ_CP043497.1"/>
</dbReference>
<feature type="transmembrane region" description="Helical" evidence="1">
    <location>
        <begin position="119"/>
        <end position="138"/>
    </location>
</feature>
<keyword evidence="1" id="KW-0812">Transmembrane</keyword>
<evidence type="ECO:0008006" key="4">
    <source>
        <dbReference type="Google" id="ProtNLM"/>
    </source>
</evidence>
<proteinExistence type="predicted"/>
<feature type="transmembrane region" description="Helical" evidence="1">
    <location>
        <begin position="28"/>
        <end position="49"/>
    </location>
</feature>
<sequence>MSTRAPRPATVPADRLARPRIRQALRTVRLLVGCYAALSVLTLGAVVLLRDHPGTVTDAVWVRTVIVVVTSLLMVSFAARTARGHGRSYLRLRVASAVMVAVIAAVVVLPGAFPAWLKIEQGACGVLLAGVVLFANGARVRAVFAGR</sequence>
<reference evidence="2 3" key="1">
    <citation type="submission" date="2022-03" db="EMBL/GenBank/DDBJ databases">
        <title>Complete genome of Streptomyces rimosus ssp. rimosus R7 (=ATCC 10970).</title>
        <authorList>
            <person name="Beganovic S."/>
            <person name="Ruckert C."/>
            <person name="Busche T."/>
            <person name="Kalinowski J."/>
            <person name="Wittmann C."/>
        </authorList>
    </citation>
    <scope>NUCLEOTIDE SEQUENCE [LARGE SCALE GENOMIC DNA]</scope>
    <source>
        <strain evidence="2 3">R7</strain>
    </source>
</reference>
<evidence type="ECO:0000313" key="3">
    <source>
        <dbReference type="Proteomes" id="UP000829494"/>
    </source>
</evidence>
<evidence type="ECO:0000256" key="1">
    <source>
        <dbReference type="SAM" id="Phobius"/>
    </source>
</evidence>
<keyword evidence="1" id="KW-1133">Transmembrane helix</keyword>